<evidence type="ECO:0000256" key="6">
    <source>
        <dbReference type="ARBA" id="ARBA00022840"/>
    </source>
</evidence>
<keyword evidence="7 10" id="KW-1133">Transmembrane helix</keyword>
<keyword evidence="5" id="KW-0547">Nucleotide-binding</keyword>
<feature type="compositionally biased region" description="Polar residues" evidence="9">
    <location>
        <begin position="897"/>
        <end position="912"/>
    </location>
</feature>
<keyword evidence="3 10" id="KW-0812">Transmembrane</keyword>
<dbReference type="Proteomes" id="UP001165065">
    <property type="component" value="Unassembled WGS sequence"/>
</dbReference>
<evidence type="ECO:0000259" key="11">
    <source>
        <dbReference type="PROSITE" id="PS50893"/>
    </source>
</evidence>
<feature type="domain" description="ABC transmembrane type-1" evidence="12">
    <location>
        <begin position="327"/>
        <end position="613"/>
    </location>
</feature>
<evidence type="ECO:0000256" key="9">
    <source>
        <dbReference type="SAM" id="MobiDB-lite"/>
    </source>
</evidence>
<dbReference type="PROSITE" id="PS50893">
    <property type="entry name" value="ABC_TRANSPORTER_2"/>
    <property type="match status" value="1"/>
</dbReference>
<dbReference type="Gene3D" id="3.40.50.300">
    <property type="entry name" value="P-loop containing nucleotide triphosphate hydrolases"/>
    <property type="match status" value="1"/>
</dbReference>
<dbReference type="InterPro" id="IPR017871">
    <property type="entry name" value="ABC_transporter-like_CS"/>
</dbReference>
<keyword evidence="4" id="KW-0677">Repeat</keyword>
<keyword evidence="6" id="KW-0067">ATP-binding</keyword>
<evidence type="ECO:0000259" key="12">
    <source>
        <dbReference type="PROSITE" id="PS50929"/>
    </source>
</evidence>
<dbReference type="PROSITE" id="PS00211">
    <property type="entry name" value="ABC_TRANSPORTER_1"/>
    <property type="match status" value="1"/>
</dbReference>
<dbReference type="GO" id="GO:0005743">
    <property type="term" value="C:mitochondrial inner membrane"/>
    <property type="evidence" value="ECO:0007669"/>
    <property type="project" value="TreeGrafter"/>
</dbReference>
<dbReference type="InterPro" id="IPR046349">
    <property type="entry name" value="C1-like_sf"/>
</dbReference>
<dbReference type="InterPro" id="IPR011527">
    <property type="entry name" value="ABC1_TM_dom"/>
</dbReference>
<evidence type="ECO:0000256" key="3">
    <source>
        <dbReference type="ARBA" id="ARBA00022692"/>
    </source>
</evidence>
<dbReference type="PANTHER" id="PTHR43394">
    <property type="entry name" value="ATP-DEPENDENT PERMEASE MDL1, MITOCHONDRIAL"/>
    <property type="match status" value="1"/>
</dbReference>
<keyword evidence="8 10" id="KW-0472">Membrane</keyword>
<evidence type="ECO:0000256" key="8">
    <source>
        <dbReference type="ARBA" id="ARBA00023136"/>
    </source>
</evidence>
<feature type="transmembrane region" description="Helical" evidence="10">
    <location>
        <begin position="324"/>
        <end position="343"/>
    </location>
</feature>
<evidence type="ECO:0000256" key="2">
    <source>
        <dbReference type="ARBA" id="ARBA00022448"/>
    </source>
</evidence>
<feature type="transmembrane region" description="Helical" evidence="10">
    <location>
        <begin position="167"/>
        <end position="187"/>
    </location>
</feature>
<dbReference type="GO" id="GO:0015421">
    <property type="term" value="F:ABC-type oligopeptide transporter activity"/>
    <property type="evidence" value="ECO:0007669"/>
    <property type="project" value="TreeGrafter"/>
</dbReference>
<feature type="transmembrane region" description="Helical" evidence="10">
    <location>
        <begin position="373"/>
        <end position="395"/>
    </location>
</feature>
<dbReference type="SUPFAM" id="SSF90123">
    <property type="entry name" value="ABC transporter transmembrane region"/>
    <property type="match status" value="1"/>
</dbReference>
<organism evidence="13 14">
    <name type="scientific">Triparma columacea</name>
    <dbReference type="NCBI Taxonomy" id="722753"/>
    <lineage>
        <taxon>Eukaryota</taxon>
        <taxon>Sar</taxon>
        <taxon>Stramenopiles</taxon>
        <taxon>Ochrophyta</taxon>
        <taxon>Bolidophyceae</taxon>
        <taxon>Parmales</taxon>
        <taxon>Triparmaceae</taxon>
        <taxon>Triparma</taxon>
    </lineage>
</organism>
<dbReference type="GO" id="GO:0005524">
    <property type="term" value="F:ATP binding"/>
    <property type="evidence" value="ECO:0007669"/>
    <property type="project" value="UniProtKB-KW"/>
</dbReference>
<evidence type="ECO:0000256" key="1">
    <source>
        <dbReference type="ARBA" id="ARBA00004141"/>
    </source>
</evidence>
<comment type="caution">
    <text evidence="13">The sequence shown here is derived from an EMBL/GenBank/DDBJ whole genome shotgun (WGS) entry which is preliminary data.</text>
</comment>
<dbReference type="Gene3D" id="1.20.1560.10">
    <property type="entry name" value="ABC transporter type 1, transmembrane domain"/>
    <property type="match status" value="1"/>
</dbReference>
<gene>
    <name evidence="13" type="ORF">TrCOL_g8805</name>
</gene>
<protein>
    <submittedName>
        <fullName evidence="13">Uncharacterized protein</fullName>
    </submittedName>
</protein>
<feature type="transmembrane region" description="Helical" evidence="10">
    <location>
        <begin position="199"/>
        <end position="218"/>
    </location>
</feature>
<dbReference type="SMART" id="SM00382">
    <property type="entry name" value="AAA"/>
    <property type="match status" value="1"/>
</dbReference>
<dbReference type="PANTHER" id="PTHR43394:SF5">
    <property type="entry name" value="ABC TRANSPORTER B FAMILY"/>
    <property type="match status" value="1"/>
</dbReference>
<comment type="subcellular location">
    <subcellularLocation>
        <location evidence="1">Membrane</location>
        <topology evidence="1">Multi-pass membrane protein</topology>
    </subcellularLocation>
</comment>
<evidence type="ECO:0000313" key="14">
    <source>
        <dbReference type="Proteomes" id="UP001165065"/>
    </source>
</evidence>
<evidence type="ECO:0000256" key="5">
    <source>
        <dbReference type="ARBA" id="ARBA00022741"/>
    </source>
</evidence>
<dbReference type="FunFam" id="1.20.1560.10:FF:000215">
    <property type="entry name" value="ABC transporter B family member 4"/>
    <property type="match status" value="1"/>
</dbReference>
<dbReference type="InterPro" id="IPR003439">
    <property type="entry name" value="ABC_transporter-like_ATP-bd"/>
</dbReference>
<dbReference type="GO" id="GO:0016887">
    <property type="term" value="F:ATP hydrolysis activity"/>
    <property type="evidence" value="ECO:0007669"/>
    <property type="project" value="InterPro"/>
</dbReference>
<evidence type="ECO:0000313" key="13">
    <source>
        <dbReference type="EMBL" id="GMI34819.1"/>
    </source>
</evidence>
<dbReference type="SUPFAM" id="SSF52540">
    <property type="entry name" value="P-loop containing nucleoside triphosphate hydrolases"/>
    <property type="match status" value="1"/>
</dbReference>
<dbReference type="InterPro" id="IPR003593">
    <property type="entry name" value="AAA+_ATPase"/>
</dbReference>
<dbReference type="CDD" id="cd18572">
    <property type="entry name" value="ABC_6TM_TAP"/>
    <property type="match status" value="1"/>
</dbReference>
<dbReference type="SUPFAM" id="SSF57889">
    <property type="entry name" value="Cysteine-rich domain"/>
    <property type="match status" value="1"/>
</dbReference>
<feature type="transmembrane region" description="Helical" evidence="10">
    <location>
        <begin position="25"/>
        <end position="49"/>
    </location>
</feature>
<accession>A0A9W7G694</accession>
<feature type="transmembrane region" description="Helical" evidence="10">
    <location>
        <begin position="471"/>
        <end position="489"/>
    </location>
</feature>
<dbReference type="PROSITE" id="PS50929">
    <property type="entry name" value="ABC_TM1F"/>
    <property type="match status" value="1"/>
</dbReference>
<dbReference type="InterPro" id="IPR039421">
    <property type="entry name" value="Type_1_exporter"/>
</dbReference>
<dbReference type="Pfam" id="PF00664">
    <property type="entry name" value="ABC_membrane"/>
    <property type="match status" value="1"/>
</dbReference>
<evidence type="ECO:0000256" key="7">
    <source>
        <dbReference type="ARBA" id="ARBA00022989"/>
    </source>
</evidence>
<reference evidence="14" key="1">
    <citation type="journal article" date="2023" name="Commun. Biol.">
        <title>Genome analysis of Parmales, the sister group of diatoms, reveals the evolutionary specialization of diatoms from phago-mixotrophs to photoautotrophs.</title>
        <authorList>
            <person name="Ban H."/>
            <person name="Sato S."/>
            <person name="Yoshikawa S."/>
            <person name="Yamada K."/>
            <person name="Nakamura Y."/>
            <person name="Ichinomiya M."/>
            <person name="Sato N."/>
            <person name="Blanc-Mathieu R."/>
            <person name="Endo H."/>
            <person name="Kuwata A."/>
            <person name="Ogata H."/>
        </authorList>
    </citation>
    <scope>NUCLEOTIDE SEQUENCE [LARGE SCALE GENOMIC DNA]</scope>
</reference>
<dbReference type="OrthoDB" id="6500128at2759"/>
<feature type="transmembrane region" description="Helical" evidence="10">
    <location>
        <begin position="69"/>
        <end position="94"/>
    </location>
</feature>
<dbReference type="GO" id="GO:0090374">
    <property type="term" value="P:oligopeptide export from mitochondrion"/>
    <property type="evidence" value="ECO:0007669"/>
    <property type="project" value="TreeGrafter"/>
</dbReference>
<dbReference type="EMBL" id="BRYA01000047">
    <property type="protein sequence ID" value="GMI34819.1"/>
    <property type="molecule type" value="Genomic_DNA"/>
</dbReference>
<dbReference type="FunFam" id="3.40.50.300:FF:000836">
    <property type="entry name" value="ABC transporter B family member 25"/>
    <property type="match status" value="1"/>
</dbReference>
<dbReference type="InterPro" id="IPR004146">
    <property type="entry name" value="DC1"/>
</dbReference>
<evidence type="ECO:0000256" key="4">
    <source>
        <dbReference type="ARBA" id="ARBA00022737"/>
    </source>
</evidence>
<sequence>MSGIGLINLLNSVTKSDKEARKTSLRVIGTILCITHLFDIGCSFGAVLYTADTLNDSYNDYVSSSPFDLSNASVFDFLLLSILRAITFPLLTFLGSKYGADVPFICSSMCCKVVDDDSDEESELNSDSPPSSDLSRPLIDPLSKPSLSLSPPPSSPPRRNPRFTPSFFKGVVLFVLFLLSTAIQVYLGLRVSSYTFSNNLLPVLLCLSVLWINLTVYFHRTLLDELTRQKGLFLPKVHRHPVFLQKGLALHWCDLCRTRIRGTQGAFRCKLCDFDMCIRCSKREDVQTVSENMLRGDKGVRSESTVSNGTYFGRALSMAKGEGTLLFLSFTLLALYCLSGLYLPNYQGKIIDRVVPDDSGEYDKSGFINDVKIYLFIMLAQGAFSTIYSAAFQLVSRRLVFNIRNTLFRKILVQDVAYFDGTESGRLISRLTNDVNMMMQPIQSSLSSLISNAFMLVGGLIFCYVKSYRLSMLAFVTVGPIMYLWDLYAQWSKRLNRQMLASWAEGNSIASQALSHIRTVKAFGTETSEIDAYNEANLEALKAGVKDAWGNGFTTALTSYLDLGTGVLILYYGGTLVMDGEMSVGELVTFQLYWNMMNNAYQNLQGLVTSFTRSAAGAEKVFSLWDNTPDIDPNDGSVIDWDVEGDIEFKSVDYFYQMRPDNMVLSGLDLKIKKGTVVGLVGRSGGGKTTLIKMLLRFYDPKAGSITIDGRPYTSLKVDDLRSFFGVVSQDTELFSKTVAENISYGMKPGTYTHEDIVEAAKAAQAHEFIKEMKDGYDTRVGENGSRVSGGQRQRIAIARVFLRKPKIILLDEATSALDENSQTLVQNALDLLIKKSNATVVLVAHRLSTVMNADKIAVIDKGKVLELGSHDELCKLNGVYSMLVKKQMKKRENELNQEAANGQNPNRTTSMDDIDKLLDAR</sequence>
<keyword evidence="14" id="KW-1185">Reference proteome</keyword>
<dbReference type="AlphaFoldDB" id="A0A9W7G694"/>
<keyword evidence="2" id="KW-0813">Transport</keyword>
<evidence type="ECO:0000256" key="10">
    <source>
        <dbReference type="SAM" id="Phobius"/>
    </source>
</evidence>
<feature type="region of interest" description="Disordered" evidence="9">
    <location>
        <begin position="892"/>
        <end position="922"/>
    </location>
</feature>
<dbReference type="InterPro" id="IPR027417">
    <property type="entry name" value="P-loop_NTPase"/>
</dbReference>
<dbReference type="Pfam" id="PF03107">
    <property type="entry name" value="C1_2"/>
    <property type="match status" value="1"/>
</dbReference>
<feature type="transmembrane region" description="Helical" evidence="10">
    <location>
        <begin position="446"/>
        <end position="465"/>
    </location>
</feature>
<dbReference type="Pfam" id="PF00005">
    <property type="entry name" value="ABC_tran"/>
    <property type="match status" value="1"/>
</dbReference>
<name>A0A9W7G694_9STRA</name>
<feature type="domain" description="ABC transporter" evidence="11">
    <location>
        <begin position="647"/>
        <end position="887"/>
    </location>
</feature>
<dbReference type="InterPro" id="IPR036640">
    <property type="entry name" value="ABC1_TM_sf"/>
</dbReference>
<proteinExistence type="predicted"/>